<name>A6H9W7_RAT</name>
<dbReference type="Proteomes" id="UP000234681">
    <property type="component" value="Chromosome 6"/>
</dbReference>
<organism evidence="1 2">
    <name type="scientific">Rattus norvegicus</name>
    <name type="common">Rat</name>
    <dbReference type="NCBI Taxonomy" id="10116"/>
    <lineage>
        <taxon>Eukaryota</taxon>
        <taxon>Metazoa</taxon>
        <taxon>Chordata</taxon>
        <taxon>Craniata</taxon>
        <taxon>Vertebrata</taxon>
        <taxon>Euteleostomi</taxon>
        <taxon>Mammalia</taxon>
        <taxon>Eutheria</taxon>
        <taxon>Euarchontoglires</taxon>
        <taxon>Glires</taxon>
        <taxon>Rodentia</taxon>
        <taxon>Myomorpha</taxon>
        <taxon>Muroidea</taxon>
        <taxon>Muridae</taxon>
        <taxon>Murinae</taxon>
        <taxon>Rattus</taxon>
    </lineage>
</organism>
<protein>
    <submittedName>
        <fullName evidence="1">RCG61438</fullName>
    </submittedName>
</protein>
<gene>
    <name evidence="1" type="ORF">rCG_61438</name>
</gene>
<proteinExistence type="predicted"/>
<evidence type="ECO:0000313" key="1">
    <source>
        <dbReference type="EMBL" id="EDM02822.1"/>
    </source>
</evidence>
<reference evidence="2" key="1">
    <citation type="submission" date="2005-09" db="EMBL/GenBank/DDBJ databases">
        <authorList>
            <person name="Mural R.J."/>
            <person name="Li P.W."/>
            <person name="Adams M.D."/>
            <person name="Amanatides P.G."/>
            <person name="Baden-Tillson H."/>
            <person name="Barnstead M."/>
            <person name="Chin S.H."/>
            <person name="Dew I."/>
            <person name="Evans C.A."/>
            <person name="Ferriera S."/>
            <person name="Flanigan M."/>
            <person name="Fosler C."/>
            <person name="Glodek A."/>
            <person name="Gu Z."/>
            <person name="Holt R.A."/>
            <person name="Jennings D."/>
            <person name="Kraft C.L."/>
            <person name="Lu F."/>
            <person name="Nguyen T."/>
            <person name="Nusskern D.R."/>
            <person name="Pfannkoch C.M."/>
            <person name="Sitter C."/>
            <person name="Sutton G.G."/>
            <person name="Venter J.C."/>
            <person name="Wang Z."/>
            <person name="Woodage T."/>
            <person name="Zheng X.H."/>
            <person name="Zhong F."/>
        </authorList>
    </citation>
    <scope>NUCLEOTIDE SEQUENCE [LARGE SCALE GENOMIC DNA]</scope>
    <source>
        <strain>BN</strain>
        <strain evidence="2">Sprague-Dawley</strain>
    </source>
</reference>
<dbReference type="AlphaFoldDB" id="A6H9W7"/>
<dbReference type="EMBL" id="CH473947">
    <property type="protein sequence ID" value="EDM02822.1"/>
    <property type="molecule type" value="Genomic_DNA"/>
</dbReference>
<sequence>MGGGMKLNLPNIFANFGQVGGERVGGGVSTNRLLWFYMNVKLTKKVL</sequence>
<evidence type="ECO:0000313" key="2">
    <source>
        <dbReference type="Proteomes" id="UP000234681"/>
    </source>
</evidence>
<accession>A6H9W7</accession>